<dbReference type="PANTHER" id="PTHR42714">
    <property type="entry name" value="TRNA MODIFICATION GTPASE GTPBP3"/>
    <property type="match status" value="1"/>
</dbReference>
<keyword evidence="5 6" id="KW-0342">GTP-binding</keyword>
<reference evidence="9 10" key="1">
    <citation type="submission" date="2021-02" db="EMBL/GenBank/DDBJ databases">
        <title>Alicyclobacillus curvatus sp. nov. and Alicyclobacillus mengziensis sp. nov., two acidophilic bacteria isolated from acid mine drainage.</title>
        <authorList>
            <person name="Huang Y."/>
        </authorList>
    </citation>
    <scope>NUCLEOTIDE SEQUENCE [LARGE SCALE GENOMIC DNA]</scope>
    <source>
        <strain evidence="9 10">S30H14</strain>
    </source>
</reference>
<comment type="cofactor">
    <cofactor evidence="6">
        <name>K(+)</name>
        <dbReference type="ChEBI" id="CHEBI:29103"/>
    </cofactor>
    <text evidence="6">Binds 1 potassium ion per subunit.</text>
</comment>
<sequence>MSHEGIPMESDTIAAIGTALGEASVGMVRVSGPNAGDIGNRMLRLRKGPKLSARKRGMWYGTVIDPESGDEIDECLALWMPGPNSYTAEDVLEFQVHGGLQLVQGVLRATMAAGARLAEPGEFTKRAFLNGRIDLSQAEAVMDLIRSKTELASRSALQLVKGQFSDKVRRLRKRLIRLQAHVEVTIDYPEHDVESVAAAAVIQTGKELLTEIQELLRRGKMGQVLREGIRTVIAGRPNVGKSSLMNALLRRDRAIVTEIPGTTRDVLEEYANIGGIPFRIADTAGIRETEDIVERLGVERSREALREAEFIVVMLNRNEPLAADDERLLALTTNIPRVIAVNKIDLSMQLDEERLQMLAGNTPIVELSLKGGLGLRELETEMVKQVSSGGVRADDVSYMTNARQNSLLEAVIIDLEGAVEAAQNGATLDVIAVQLQSAYAGLGLVIGEEAGEDLLNEIFSNFCLGK</sequence>
<dbReference type="AlphaFoldDB" id="A0A9X7W3A2"/>
<dbReference type="PRINTS" id="PR00449">
    <property type="entry name" value="RASTRNSFRMNG"/>
</dbReference>
<keyword evidence="4 6" id="KW-0630">Potassium</keyword>
<dbReference type="GO" id="GO:0003924">
    <property type="term" value="F:GTPase activity"/>
    <property type="evidence" value="ECO:0007669"/>
    <property type="project" value="UniProtKB-UniRule"/>
</dbReference>
<dbReference type="InterPro" id="IPR027266">
    <property type="entry name" value="TrmE/GcvT-like"/>
</dbReference>
<keyword evidence="3 6" id="KW-0547">Nucleotide-binding</keyword>
<protein>
    <recommendedName>
        <fullName evidence="6">tRNA modification GTPase MnmE</fullName>
        <ecNumber evidence="6">3.6.-.-</ecNumber>
    </recommendedName>
</protein>
<dbReference type="FunFam" id="3.40.50.300:FF:000494">
    <property type="entry name" value="tRNA modification GTPase MnmE"/>
    <property type="match status" value="1"/>
</dbReference>
<dbReference type="GO" id="GO:0005829">
    <property type="term" value="C:cytosol"/>
    <property type="evidence" value="ECO:0007669"/>
    <property type="project" value="TreeGrafter"/>
</dbReference>
<dbReference type="InterPro" id="IPR018948">
    <property type="entry name" value="GTP-bd_TrmE_N"/>
</dbReference>
<organism evidence="9 10">
    <name type="scientific">Alicyclobacillus mengziensis</name>
    <dbReference type="NCBI Taxonomy" id="2931921"/>
    <lineage>
        <taxon>Bacteria</taxon>
        <taxon>Bacillati</taxon>
        <taxon>Bacillota</taxon>
        <taxon>Bacilli</taxon>
        <taxon>Bacillales</taxon>
        <taxon>Alicyclobacillaceae</taxon>
        <taxon>Alicyclobacillus</taxon>
    </lineage>
</organism>
<keyword evidence="2 6" id="KW-0819">tRNA processing</keyword>
<dbReference type="Pfam" id="PF12631">
    <property type="entry name" value="MnmE_helical"/>
    <property type="match status" value="1"/>
</dbReference>
<feature type="binding site" evidence="6">
    <location>
        <position position="29"/>
    </location>
    <ligand>
        <name>(6S)-5-formyl-5,6,7,8-tetrahydrofolate</name>
        <dbReference type="ChEBI" id="CHEBI:57457"/>
    </ligand>
</feature>
<dbReference type="EC" id="3.6.-.-" evidence="6"/>
<feature type="binding site" evidence="6">
    <location>
        <begin position="257"/>
        <end position="263"/>
    </location>
    <ligand>
        <name>GTP</name>
        <dbReference type="ChEBI" id="CHEBI:37565"/>
    </ligand>
</feature>
<evidence type="ECO:0000256" key="4">
    <source>
        <dbReference type="ARBA" id="ARBA00022958"/>
    </source>
</evidence>
<dbReference type="KEGG" id="afx:JZ786_01315"/>
<dbReference type="EMBL" id="CP071182">
    <property type="protein sequence ID" value="QSO49615.1"/>
    <property type="molecule type" value="Genomic_DNA"/>
</dbReference>
<evidence type="ECO:0000256" key="1">
    <source>
        <dbReference type="ARBA" id="ARBA00011043"/>
    </source>
</evidence>
<feature type="binding site" evidence="6">
    <location>
        <position position="238"/>
    </location>
    <ligand>
        <name>K(+)</name>
        <dbReference type="ChEBI" id="CHEBI:29103"/>
    </ligand>
</feature>
<dbReference type="Pfam" id="PF01926">
    <property type="entry name" value="MMR_HSR1"/>
    <property type="match status" value="1"/>
</dbReference>
<keyword evidence="6" id="KW-0963">Cytoplasm</keyword>
<feature type="binding site" evidence="6">
    <location>
        <position position="257"/>
    </location>
    <ligand>
        <name>K(+)</name>
        <dbReference type="ChEBI" id="CHEBI:29103"/>
    </ligand>
</feature>
<dbReference type="InterPro" id="IPR027417">
    <property type="entry name" value="P-loop_NTPase"/>
</dbReference>
<dbReference type="InterPro" id="IPR027368">
    <property type="entry name" value="MnmE_dom2"/>
</dbReference>
<dbReference type="Gene3D" id="3.40.50.300">
    <property type="entry name" value="P-loop containing nucleotide triphosphate hydrolases"/>
    <property type="match status" value="1"/>
</dbReference>
<name>A0A9X7W3A2_9BACL</name>
<dbReference type="NCBIfam" id="TIGR00450">
    <property type="entry name" value="mnmE_trmE_thdF"/>
    <property type="match status" value="1"/>
</dbReference>
<evidence type="ECO:0000259" key="8">
    <source>
        <dbReference type="PROSITE" id="PS51709"/>
    </source>
</evidence>
<feature type="binding site" evidence="6">
    <location>
        <position position="93"/>
    </location>
    <ligand>
        <name>(6S)-5-formyl-5,6,7,8-tetrahydrofolate</name>
        <dbReference type="ChEBI" id="CHEBI:57457"/>
    </ligand>
</feature>
<evidence type="ECO:0000313" key="9">
    <source>
        <dbReference type="EMBL" id="QSO49615.1"/>
    </source>
</evidence>
<dbReference type="InterPro" id="IPR005225">
    <property type="entry name" value="Small_GTP-bd"/>
</dbReference>
<dbReference type="InterPro" id="IPR025867">
    <property type="entry name" value="MnmE_helical"/>
</dbReference>
<dbReference type="Gene3D" id="1.20.120.430">
    <property type="entry name" value="tRNA modification GTPase MnmE domain 2"/>
    <property type="match status" value="1"/>
</dbReference>
<dbReference type="NCBIfam" id="TIGR00231">
    <property type="entry name" value="small_GTP"/>
    <property type="match status" value="1"/>
</dbReference>
<comment type="function">
    <text evidence="6">Exhibits a very high intrinsic GTPase hydrolysis rate. Involved in the addition of a carboxymethylaminomethyl (cmnm) group at the wobble position (U34) of certain tRNAs, forming tRNA-cmnm(5)s(2)U34.</text>
</comment>
<dbReference type="PROSITE" id="PS51709">
    <property type="entry name" value="G_TRME"/>
    <property type="match status" value="1"/>
</dbReference>
<dbReference type="PANTHER" id="PTHR42714:SF2">
    <property type="entry name" value="TRNA MODIFICATION GTPASE GTPBP3, MITOCHONDRIAL"/>
    <property type="match status" value="1"/>
</dbReference>
<dbReference type="GO" id="GO:0030488">
    <property type="term" value="P:tRNA methylation"/>
    <property type="evidence" value="ECO:0007669"/>
    <property type="project" value="TreeGrafter"/>
</dbReference>
<proteinExistence type="inferred from homology"/>
<evidence type="ECO:0000256" key="7">
    <source>
        <dbReference type="RuleBase" id="RU003313"/>
    </source>
</evidence>
<comment type="caution">
    <text evidence="6">Lacks conserved residue(s) required for the propagation of feature annotation.</text>
</comment>
<keyword evidence="6" id="KW-0479">Metal-binding</keyword>
<dbReference type="GO" id="GO:0046872">
    <property type="term" value="F:metal ion binding"/>
    <property type="evidence" value="ECO:0007669"/>
    <property type="project" value="UniProtKB-KW"/>
</dbReference>
<comment type="subunit">
    <text evidence="6">Homodimer. Heterotetramer of two MnmE and two MnmG subunits.</text>
</comment>
<dbReference type="SUPFAM" id="SSF52540">
    <property type="entry name" value="P-loop containing nucleoside triphosphate hydrolases"/>
    <property type="match status" value="1"/>
</dbReference>
<dbReference type="InterPro" id="IPR031168">
    <property type="entry name" value="G_TrmE"/>
</dbReference>
<dbReference type="InterPro" id="IPR006073">
    <property type="entry name" value="GTP-bd"/>
</dbReference>
<dbReference type="NCBIfam" id="NF003661">
    <property type="entry name" value="PRK05291.1-3"/>
    <property type="match status" value="1"/>
</dbReference>
<feature type="binding site" evidence="6">
    <location>
        <position position="259"/>
    </location>
    <ligand>
        <name>K(+)</name>
        <dbReference type="ChEBI" id="CHEBI:29103"/>
    </ligand>
</feature>
<keyword evidence="6" id="KW-0460">Magnesium</keyword>
<feature type="binding site" evidence="6">
    <location>
        <position position="132"/>
    </location>
    <ligand>
        <name>(6S)-5-formyl-5,6,7,8-tetrahydrofolate</name>
        <dbReference type="ChEBI" id="CHEBI:57457"/>
    </ligand>
</feature>
<comment type="subcellular location">
    <subcellularLocation>
        <location evidence="6">Cytoplasm</location>
    </subcellularLocation>
</comment>
<dbReference type="SUPFAM" id="SSF116878">
    <property type="entry name" value="TrmE connector domain"/>
    <property type="match status" value="1"/>
</dbReference>
<dbReference type="CDD" id="cd14858">
    <property type="entry name" value="TrmE_N"/>
    <property type="match status" value="1"/>
</dbReference>
<dbReference type="HAMAP" id="MF_00379">
    <property type="entry name" value="GTPase_MnmE"/>
    <property type="match status" value="1"/>
</dbReference>
<dbReference type="InterPro" id="IPR004520">
    <property type="entry name" value="GTPase_MnmE"/>
</dbReference>
<evidence type="ECO:0000256" key="5">
    <source>
        <dbReference type="ARBA" id="ARBA00023134"/>
    </source>
</evidence>
<comment type="similarity">
    <text evidence="1 6 7">Belongs to the TRAFAC class TrmE-Era-EngA-EngB-Septin-like GTPase superfamily. TrmE GTPase family.</text>
</comment>
<dbReference type="Pfam" id="PF10396">
    <property type="entry name" value="TrmE_N"/>
    <property type="match status" value="1"/>
</dbReference>
<evidence type="ECO:0000256" key="3">
    <source>
        <dbReference type="ARBA" id="ARBA00022741"/>
    </source>
</evidence>
<evidence type="ECO:0000256" key="6">
    <source>
        <dbReference type="HAMAP-Rule" id="MF_00379"/>
    </source>
</evidence>
<evidence type="ECO:0000313" key="10">
    <source>
        <dbReference type="Proteomes" id="UP000663505"/>
    </source>
</evidence>
<accession>A0A9X7W3A2</accession>
<feature type="binding site" evidence="6">
    <location>
        <begin position="282"/>
        <end position="285"/>
    </location>
    <ligand>
        <name>GTP</name>
        <dbReference type="ChEBI" id="CHEBI:37565"/>
    </ligand>
</feature>
<feature type="domain" description="TrmE-type G" evidence="8">
    <location>
        <begin position="228"/>
        <end position="387"/>
    </location>
</feature>
<feature type="binding site" evidence="6">
    <location>
        <position position="262"/>
    </location>
    <ligand>
        <name>K(+)</name>
        <dbReference type="ChEBI" id="CHEBI:29103"/>
    </ligand>
</feature>
<keyword evidence="6" id="KW-0378">Hydrolase</keyword>
<dbReference type="CDD" id="cd04164">
    <property type="entry name" value="trmE"/>
    <property type="match status" value="1"/>
</dbReference>
<keyword evidence="10" id="KW-1185">Reference proteome</keyword>
<gene>
    <name evidence="6 9" type="primary">mnmE</name>
    <name evidence="6" type="synonym">trmE</name>
    <name evidence="9" type="ORF">JZ786_01315</name>
</gene>
<evidence type="ECO:0000256" key="2">
    <source>
        <dbReference type="ARBA" id="ARBA00022694"/>
    </source>
</evidence>
<feature type="binding site" evidence="6">
    <location>
        <position position="466"/>
    </location>
    <ligand>
        <name>(6S)-5-formyl-5,6,7,8-tetrahydrofolate</name>
        <dbReference type="ChEBI" id="CHEBI:57457"/>
    </ligand>
</feature>
<dbReference type="GO" id="GO:0002098">
    <property type="term" value="P:tRNA wobble uridine modification"/>
    <property type="evidence" value="ECO:0007669"/>
    <property type="project" value="TreeGrafter"/>
</dbReference>
<feature type="binding site" evidence="6">
    <location>
        <position position="242"/>
    </location>
    <ligand>
        <name>Mg(2+)</name>
        <dbReference type="ChEBI" id="CHEBI:18420"/>
    </ligand>
</feature>
<dbReference type="GO" id="GO:0005525">
    <property type="term" value="F:GTP binding"/>
    <property type="evidence" value="ECO:0007669"/>
    <property type="project" value="UniProtKB-UniRule"/>
</dbReference>
<dbReference type="Gene3D" id="3.30.1360.120">
    <property type="entry name" value="Probable tRNA modification gtpase trme, domain 1"/>
    <property type="match status" value="1"/>
</dbReference>
<feature type="binding site" evidence="6">
    <location>
        <position position="263"/>
    </location>
    <ligand>
        <name>Mg(2+)</name>
        <dbReference type="ChEBI" id="CHEBI:18420"/>
    </ligand>
</feature>
<dbReference type="Proteomes" id="UP000663505">
    <property type="component" value="Chromosome"/>
</dbReference>
<feature type="binding site" evidence="6">
    <location>
        <begin position="238"/>
        <end position="243"/>
    </location>
    <ligand>
        <name>GTP</name>
        <dbReference type="ChEBI" id="CHEBI:37565"/>
    </ligand>
</feature>